<organism evidence="8 9">
    <name type="scientific">Neotabrizicola shimadae</name>
    <dbReference type="NCBI Taxonomy" id="2807096"/>
    <lineage>
        <taxon>Bacteria</taxon>
        <taxon>Pseudomonadati</taxon>
        <taxon>Pseudomonadota</taxon>
        <taxon>Alphaproteobacteria</taxon>
        <taxon>Rhodobacterales</taxon>
        <taxon>Paracoccaceae</taxon>
        <taxon>Neotabrizicola</taxon>
    </lineage>
</organism>
<dbReference type="EMBL" id="CP069370">
    <property type="protein sequence ID" value="QYZ71740.1"/>
    <property type="molecule type" value="Genomic_DNA"/>
</dbReference>
<evidence type="ECO:0000259" key="7">
    <source>
        <dbReference type="Pfam" id="PF00294"/>
    </source>
</evidence>
<dbReference type="InterPro" id="IPR002173">
    <property type="entry name" value="Carboh/pur_kinase_PfkB_CS"/>
</dbReference>
<dbReference type="RefSeq" id="WP_220664336.1">
    <property type="nucleotide sequence ID" value="NZ_CP069370.1"/>
</dbReference>
<dbReference type="PRINTS" id="PR00990">
    <property type="entry name" value="RIBOKINASE"/>
</dbReference>
<keyword evidence="3" id="KW-0547">Nucleotide-binding</keyword>
<comment type="similarity">
    <text evidence="1 6">Belongs to the carbohydrate kinase PfkB family.</text>
</comment>
<dbReference type="Pfam" id="PF00294">
    <property type="entry name" value="PfkB"/>
    <property type="match status" value="1"/>
</dbReference>
<keyword evidence="9" id="KW-1185">Reference proteome</keyword>
<evidence type="ECO:0000256" key="4">
    <source>
        <dbReference type="ARBA" id="ARBA00022777"/>
    </source>
</evidence>
<dbReference type="InterPro" id="IPR011611">
    <property type="entry name" value="PfkB_dom"/>
</dbReference>
<evidence type="ECO:0000256" key="1">
    <source>
        <dbReference type="ARBA" id="ARBA00010688"/>
    </source>
</evidence>
<evidence type="ECO:0000256" key="3">
    <source>
        <dbReference type="ARBA" id="ARBA00022741"/>
    </source>
</evidence>
<dbReference type="PANTHER" id="PTHR43085">
    <property type="entry name" value="HEXOKINASE FAMILY MEMBER"/>
    <property type="match status" value="1"/>
</dbReference>
<dbReference type="InterPro" id="IPR029056">
    <property type="entry name" value="Ribokinase-like"/>
</dbReference>
<dbReference type="CDD" id="cd01167">
    <property type="entry name" value="bac_FRK"/>
    <property type="match status" value="1"/>
</dbReference>
<feature type="domain" description="Carbohydrate kinase PfkB" evidence="7">
    <location>
        <begin position="3"/>
        <end position="297"/>
    </location>
</feature>
<evidence type="ECO:0000256" key="5">
    <source>
        <dbReference type="ARBA" id="ARBA00022840"/>
    </source>
</evidence>
<dbReference type="InterPro" id="IPR050306">
    <property type="entry name" value="PfkB_Carbo_kinase"/>
</dbReference>
<sequence>MILSCGEALIDMLPRTSTAGEACFAPYAGGAVMNTAIALGRLGSSSGFLTGLSSDLMGDVLKETLTAANVNLDYCVRSDRPTTLAFVKLTNGHASYFFYDENTAGRMMTLADMPVLPATISAYFSGGIWLAVEPCGSALEALFLREAGNRVTMIDPNVRPSFVKDRAAYTARIDRMIAAADIVKLSDEDAVWLYGACDPTAILAKGTKVVLITEGAKGATAYTARGSVHVDTPKITVADTVGAGDTFNAGFLAALDRAGLLSKAAVASLSDAALTDALSLGTRAAAITCSRPGANPPWAHEL</sequence>
<dbReference type="AlphaFoldDB" id="A0A8G1EDK2"/>
<dbReference type="KEGG" id="nsm:JO391_09730"/>
<dbReference type="Proteomes" id="UP000826300">
    <property type="component" value="Chromosome"/>
</dbReference>
<accession>A0A8G1EDK2</accession>
<name>A0A8G1EDK2_9RHOB</name>
<dbReference type="PANTHER" id="PTHR43085:SF1">
    <property type="entry name" value="PSEUDOURIDINE KINASE-RELATED"/>
    <property type="match status" value="1"/>
</dbReference>
<dbReference type="PROSITE" id="PS00584">
    <property type="entry name" value="PFKB_KINASES_2"/>
    <property type="match status" value="1"/>
</dbReference>
<dbReference type="SUPFAM" id="SSF53613">
    <property type="entry name" value="Ribokinase-like"/>
    <property type="match status" value="1"/>
</dbReference>
<keyword evidence="4 6" id="KW-0418">Kinase</keyword>
<protein>
    <submittedName>
        <fullName evidence="8">Carbohydrate kinase</fullName>
    </submittedName>
</protein>
<dbReference type="GO" id="GO:0005524">
    <property type="term" value="F:ATP binding"/>
    <property type="evidence" value="ECO:0007669"/>
    <property type="project" value="UniProtKB-KW"/>
</dbReference>
<dbReference type="GO" id="GO:0008865">
    <property type="term" value="F:fructokinase activity"/>
    <property type="evidence" value="ECO:0007669"/>
    <property type="project" value="UniProtKB-ARBA"/>
</dbReference>
<keyword evidence="5" id="KW-0067">ATP-binding</keyword>
<keyword evidence="2 6" id="KW-0808">Transferase</keyword>
<evidence type="ECO:0000313" key="8">
    <source>
        <dbReference type="EMBL" id="QYZ71740.1"/>
    </source>
</evidence>
<evidence type="ECO:0000313" key="9">
    <source>
        <dbReference type="Proteomes" id="UP000826300"/>
    </source>
</evidence>
<proteinExistence type="inferred from homology"/>
<evidence type="ECO:0000256" key="2">
    <source>
        <dbReference type="ARBA" id="ARBA00022679"/>
    </source>
</evidence>
<dbReference type="GO" id="GO:0006000">
    <property type="term" value="P:fructose metabolic process"/>
    <property type="evidence" value="ECO:0007669"/>
    <property type="project" value="UniProtKB-ARBA"/>
</dbReference>
<reference evidence="8" key="1">
    <citation type="submission" date="2021-02" db="EMBL/GenBank/DDBJ databases">
        <title>Rhodobacter shimadae sp. nov., an aerobic anoxygenic phototrophic bacterium isolated from a hot spring.</title>
        <authorList>
            <person name="Muramatsu S."/>
            <person name="Haruta S."/>
            <person name="Hirose S."/>
            <person name="Hanada S."/>
        </authorList>
    </citation>
    <scope>NUCLEOTIDE SEQUENCE</scope>
    <source>
        <strain evidence="8">N10</strain>
    </source>
</reference>
<evidence type="ECO:0000256" key="6">
    <source>
        <dbReference type="RuleBase" id="RU003704"/>
    </source>
</evidence>
<gene>
    <name evidence="8" type="ORF">JO391_09730</name>
</gene>
<dbReference type="InterPro" id="IPR002139">
    <property type="entry name" value="Ribo/fructo_kinase"/>
</dbReference>
<dbReference type="Gene3D" id="3.40.1190.20">
    <property type="match status" value="1"/>
</dbReference>